<dbReference type="FunFam" id="3.40.50.20:FF:000010">
    <property type="entry name" value="Propionyl-CoA carboxylase subunit alpha"/>
    <property type="match status" value="1"/>
</dbReference>
<dbReference type="Gene3D" id="3.30.470.20">
    <property type="entry name" value="ATP-grasp fold, B domain"/>
    <property type="match status" value="2"/>
</dbReference>
<dbReference type="InterPro" id="IPR011761">
    <property type="entry name" value="ATP-grasp"/>
</dbReference>
<dbReference type="GO" id="GO:0004485">
    <property type="term" value="F:methylcrotonoyl-CoA carboxylase activity"/>
    <property type="evidence" value="ECO:0007669"/>
    <property type="project" value="TreeGrafter"/>
</dbReference>
<dbReference type="InterPro" id="IPR011764">
    <property type="entry name" value="Biotin_carboxylation_dom"/>
</dbReference>
<dbReference type="RefSeq" id="XP_011497157.1">
    <property type="nucleotide sequence ID" value="XM_011498855.1"/>
</dbReference>
<sequence length="659" mass="74095">MFKIQQFEPLLNKINLIYGSKKFSIGVINCKINIDKILIANRGEIACRIIRTAKKLGIKTVSVYSEIDKDSMHVALADEAYCIGPAPSSQSYLRQDKIISIAKNVKCQAIHPGYGFLSENAEFAELCQRQNIIFIGPSSTAIQKMGIKNISKLIMANAGVQIIKGYHGNDQSNKTLMNEAHIIGFPVMIKAVRGGGGKDTHGNVVHLFERDCTIQRRHQKIIEESPAPGISEKLRKELGEAAIQAAKSVGYVSAGTIEFIMDKYTNTFYFMEMNTRLQVEHAVTEMITGIDLVDWQFRVAAGEELPLKQEHISLNGHALEARVYAENPKEGFLPVTGKLFYLNSPILSENVRVDTGIRKNDKVSVHYDPMIAKLIVLGKNRNEALNIMQSKLSEYNIVGLETNIEFIKDICKHPKFRNNEIHTGFVEENYQTLLNEIQVPNHLLADAALALILNEEAESLKFSICTNDPFNPFAVETGLRLNHSLDRLFDFKVNNENYVISVQYIEPEVYRMRINYSGQWKTVTGSLKQENDKLLLKSNIDGIVRKCYIVKMGNELHLFTCDRSWKVVVPPPKYIKELLNQSSAYFDVAISPMPGIVDQILVTEGTEVQIGDPLLIIVAMKMEYLVKAKSIGMVEKILCKIGENVTKNKLLIKFKGDPV</sequence>
<dbReference type="InterPro" id="IPR011054">
    <property type="entry name" value="Rudment_hybrid_motif"/>
</dbReference>
<dbReference type="PROSITE" id="PS00867">
    <property type="entry name" value="CPSASE_2"/>
    <property type="match status" value="1"/>
</dbReference>
<dbReference type="PROSITE" id="PS50975">
    <property type="entry name" value="ATP_GRASP"/>
    <property type="match status" value="2"/>
</dbReference>
<keyword evidence="2" id="KW-0436">Ligase</keyword>
<evidence type="ECO:0000256" key="3">
    <source>
        <dbReference type="ARBA" id="ARBA00022741"/>
    </source>
</evidence>
<feature type="domain" description="Lipoyl-binding" evidence="7">
    <location>
        <begin position="576"/>
        <end position="655"/>
    </location>
</feature>
<dbReference type="PROSITE" id="PS50979">
    <property type="entry name" value="BC"/>
    <property type="match status" value="1"/>
</dbReference>
<keyword evidence="5" id="KW-0092">Biotin</keyword>
<evidence type="ECO:0000313" key="11">
    <source>
        <dbReference type="RefSeq" id="XP_011497157.1"/>
    </source>
</evidence>
<dbReference type="Pfam" id="PF00364">
    <property type="entry name" value="Biotin_lipoyl"/>
    <property type="match status" value="1"/>
</dbReference>
<dbReference type="CDD" id="cd06850">
    <property type="entry name" value="biotinyl_domain"/>
    <property type="match status" value="1"/>
</dbReference>
<proteinExistence type="predicted"/>
<dbReference type="InterPro" id="IPR016185">
    <property type="entry name" value="PreATP-grasp_dom_sf"/>
</dbReference>
<dbReference type="SUPFAM" id="SSF52440">
    <property type="entry name" value="PreATP-grasp domain"/>
    <property type="match status" value="1"/>
</dbReference>
<dbReference type="CTD" id="56922"/>
<evidence type="ECO:0000259" key="8">
    <source>
        <dbReference type="PROSITE" id="PS50975"/>
    </source>
</evidence>
<dbReference type="InterPro" id="IPR005481">
    <property type="entry name" value="BC-like_N"/>
</dbReference>
<evidence type="ECO:0000313" key="10">
    <source>
        <dbReference type="Proteomes" id="UP000695007"/>
    </source>
</evidence>
<dbReference type="GO" id="GO:0046872">
    <property type="term" value="F:metal ion binding"/>
    <property type="evidence" value="ECO:0007669"/>
    <property type="project" value="InterPro"/>
</dbReference>
<keyword evidence="4 6" id="KW-0067">ATP-binding</keyword>
<dbReference type="PROSITE" id="PS50968">
    <property type="entry name" value="BIOTINYL_LIPOYL"/>
    <property type="match status" value="1"/>
</dbReference>
<dbReference type="InterPro" id="IPR005482">
    <property type="entry name" value="Biotin_COase_C"/>
</dbReference>
<dbReference type="SUPFAM" id="SSF51230">
    <property type="entry name" value="Single hybrid motif"/>
    <property type="match status" value="1"/>
</dbReference>
<dbReference type="GeneID" id="105361603"/>
<dbReference type="InterPro" id="IPR000089">
    <property type="entry name" value="Biotin_lipoyl"/>
</dbReference>
<evidence type="ECO:0000256" key="4">
    <source>
        <dbReference type="ARBA" id="ARBA00022840"/>
    </source>
</evidence>
<evidence type="ECO:0000256" key="5">
    <source>
        <dbReference type="ARBA" id="ARBA00023267"/>
    </source>
</evidence>
<dbReference type="Pfam" id="PF00289">
    <property type="entry name" value="Biotin_carb_N"/>
    <property type="match status" value="1"/>
</dbReference>
<evidence type="ECO:0000259" key="7">
    <source>
        <dbReference type="PROSITE" id="PS50968"/>
    </source>
</evidence>
<gene>
    <name evidence="11" type="primary">LOC105361603</name>
</gene>
<dbReference type="SUPFAM" id="SSF51246">
    <property type="entry name" value="Rudiment single hybrid motif"/>
    <property type="match status" value="1"/>
</dbReference>
<dbReference type="GO" id="GO:0005739">
    <property type="term" value="C:mitochondrion"/>
    <property type="evidence" value="ECO:0007669"/>
    <property type="project" value="TreeGrafter"/>
</dbReference>
<dbReference type="Gene3D" id="2.40.50.100">
    <property type="match status" value="1"/>
</dbReference>
<dbReference type="Proteomes" id="UP000695007">
    <property type="component" value="Unplaced"/>
</dbReference>
<keyword evidence="3 6" id="KW-0547">Nucleotide-binding</keyword>
<dbReference type="Gene3D" id="3.30.700.40">
    <property type="match status" value="1"/>
</dbReference>
<keyword evidence="10" id="KW-1185">Reference proteome</keyword>
<evidence type="ECO:0000256" key="1">
    <source>
        <dbReference type="ARBA" id="ARBA00001953"/>
    </source>
</evidence>
<dbReference type="InterPro" id="IPR005479">
    <property type="entry name" value="CPAse_ATP-bd"/>
</dbReference>
<dbReference type="SMART" id="SM00878">
    <property type="entry name" value="Biotin_carb_C"/>
    <property type="match status" value="1"/>
</dbReference>
<dbReference type="InterPro" id="IPR011053">
    <property type="entry name" value="Single_hybrid_motif"/>
</dbReference>
<evidence type="ECO:0000259" key="9">
    <source>
        <dbReference type="PROSITE" id="PS50979"/>
    </source>
</evidence>
<dbReference type="PROSITE" id="PS00188">
    <property type="entry name" value="BIOTIN"/>
    <property type="match status" value="1"/>
</dbReference>
<protein>
    <submittedName>
        <fullName evidence="11">Methylcrotonoyl-CoA carboxylase subunit alpha, mitochondrial isoform X2</fullName>
    </submittedName>
</protein>
<evidence type="ECO:0000256" key="6">
    <source>
        <dbReference type="PROSITE-ProRule" id="PRU00409"/>
    </source>
</evidence>
<organism evidence="10 11">
    <name type="scientific">Ceratosolen solmsi marchali</name>
    <dbReference type="NCBI Taxonomy" id="326594"/>
    <lineage>
        <taxon>Eukaryota</taxon>
        <taxon>Metazoa</taxon>
        <taxon>Ecdysozoa</taxon>
        <taxon>Arthropoda</taxon>
        <taxon>Hexapoda</taxon>
        <taxon>Insecta</taxon>
        <taxon>Pterygota</taxon>
        <taxon>Neoptera</taxon>
        <taxon>Endopterygota</taxon>
        <taxon>Hymenoptera</taxon>
        <taxon>Apocrita</taxon>
        <taxon>Proctotrupomorpha</taxon>
        <taxon>Chalcidoidea</taxon>
        <taxon>Agaonidae</taxon>
        <taxon>Agaoninae</taxon>
        <taxon>Ceratosolen</taxon>
    </lineage>
</organism>
<feature type="domain" description="Biotin carboxylation" evidence="9">
    <location>
        <begin position="33"/>
        <end position="431"/>
    </location>
</feature>
<dbReference type="InterPro" id="IPR050856">
    <property type="entry name" value="Biotin_carboxylase_complex"/>
</dbReference>
<comment type="cofactor">
    <cofactor evidence="1">
        <name>biotin</name>
        <dbReference type="ChEBI" id="CHEBI:57586"/>
    </cofactor>
</comment>
<dbReference type="SUPFAM" id="SSF56059">
    <property type="entry name" value="Glutathione synthetase ATP-binding domain-like"/>
    <property type="match status" value="1"/>
</dbReference>
<feature type="domain" description="ATP-grasp" evidence="8">
    <location>
        <begin position="152"/>
        <end position="198"/>
    </location>
</feature>
<evidence type="ECO:0000256" key="2">
    <source>
        <dbReference type="ARBA" id="ARBA00022598"/>
    </source>
</evidence>
<dbReference type="InterPro" id="IPR001882">
    <property type="entry name" value="Biotin_BS"/>
</dbReference>
<name>A0AAJ6YFK5_9HYME</name>
<dbReference type="AlphaFoldDB" id="A0AAJ6YFK5"/>
<dbReference type="PANTHER" id="PTHR18866">
    <property type="entry name" value="CARBOXYLASE:PYRUVATE/ACETYL-COA/PROPIONYL-COA CARBOXYLASE"/>
    <property type="match status" value="1"/>
</dbReference>
<dbReference type="PANTHER" id="PTHR18866:SF33">
    <property type="entry name" value="METHYLCROTONOYL-COA CARBOXYLASE SUBUNIT ALPHA, MITOCHONDRIAL-RELATED"/>
    <property type="match status" value="1"/>
</dbReference>
<dbReference type="Pfam" id="PF02785">
    <property type="entry name" value="Biotin_carb_C"/>
    <property type="match status" value="1"/>
</dbReference>
<reference evidence="11" key="1">
    <citation type="submission" date="2025-08" db="UniProtKB">
        <authorList>
            <consortium name="RefSeq"/>
        </authorList>
    </citation>
    <scope>IDENTIFICATION</scope>
</reference>
<feature type="domain" description="ATP-grasp" evidence="8">
    <location>
        <begin position="230"/>
        <end position="301"/>
    </location>
</feature>
<dbReference type="Pfam" id="PF02786">
    <property type="entry name" value="CPSase_L_D2"/>
    <property type="match status" value="1"/>
</dbReference>
<accession>A0AAJ6YFK5</accession>
<dbReference type="GO" id="GO:0005524">
    <property type="term" value="F:ATP binding"/>
    <property type="evidence" value="ECO:0007669"/>
    <property type="project" value="UniProtKB-UniRule"/>
</dbReference>